<organism evidence="3 4">
    <name type="scientific">Corynebacterium kalinowskii</name>
    <dbReference type="NCBI Taxonomy" id="2675216"/>
    <lineage>
        <taxon>Bacteria</taxon>
        <taxon>Bacillati</taxon>
        <taxon>Actinomycetota</taxon>
        <taxon>Actinomycetes</taxon>
        <taxon>Mycobacteriales</taxon>
        <taxon>Corynebacteriaceae</taxon>
        <taxon>Corynebacterium</taxon>
    </lineage>
</organism>
<dbReference type="RefSeq" id="WP_156192573.1">
    <property type="nucleotide sequence ID" value="NZ_CP046452.1"/>
</dbReference>
<feature type="domain" description="YCII-related" evidence="2">
    <location>
        <begin position="1"/>
        <end position="89"/>
    </location>
</feature>
<evidence type="ECO:0000313" key="4">
    <source>
        <dbReference type="Proteomes" id="UP000427071"/>
    </source>
</evidence>
<evidence type="ECO:0000259" key="2">
    <source>
        <dbReference type="Pfam" id="PF03795"/>
    </source>
</evidence>
<dbReference type="SUPFAM" id="SSF54909">
    <property type="entry name" value="Dimeric alpha+beta barrel"/>
    <property type="match status" value="1"/>
</dbReference>
<proteinExistence type="inferred from homology"/>
<dbReference type="Gene3D" id="3.30.70.1060">
    <property type="entry name" value="Dimeric alpha+beta barrel"/>
    <property type="match status" value="1"/>
</dbReference>
<dbReference type="AlphaFoldDB" id="A0A6B8VTZ2"/>
<gene>
    <name evidence="3" type="ORF">CKALI_06870</name>
</gene>
<dbReference type="KEGG" id="ckw:CKALI_06870"/>
<accession>A0A6B8VTZ2</accession>
<evidence type="ECO:0000313" key="3">
    <source>
        <dbReference type="EMBL" id="QGU02236.1"/>
    </source>
</evidence>
<comment type="similarity">
    <text evidence="1">Belongs to the YciI family.</text>
</comment>
<dbReference type="InterPro" id="IPR011008">
    <property type="entry name" value="Dimeric_a/b-barrel"/>
</dbReference>
<sequence length="96" mass="10548">MNYFAVSYSYPADSEAIASIRPIHREFLGTLKDRGILVGSGPFLDQDGGALIVIRLPEGATVVEATELMDKDPFHTESALDGRSIRPWNPVLNVFN</sequence>
<dbReference type="Pfam" id="PF03795">
    <property type="entry name" value="YCII"/>
    <property type="match status" value="1"/>
</dbReference>
<evidence type="ECO:0000256" key="1">
    <source>
        <dbReference type="ARBA" id="ARBA00007689"/>
    </source>
</evidence>
<name>A0A6B8VTZ2_9CORY</name>
<protein>
    <submittedName>
        <fullName evidence="3">YciI-like protein</fullName>
    </submittedName>
</protein>
<dbReference type="InterPro" id="IPR005545">
    <property type="entry name" value="YCII"/>
</dbReference>
<dbReference type="Proteomes" id="UP000427071">
    <property type="component" value="Chromosome"/>
</dbReference>
<keyword evidence="4" id="KW-1185">Reference proteome</keyword>
<dbReference type="EMBL" id="CP046452">
    <property type="protein sequence ID" value="QGU02236.1"/>
    <property type="molecule type" value="Genomic_DNA"/>
</dbReference>
<reference evidence="4" key="1">
    <citation type="submission" date="2019-11" db="EMBL/GenBank/DDBJ databases">
        <title>Complete genome sequence of Corynebacterium kalinowskii 1959, a novel Corynebacterium species isolated from soil of a small paddock in Vilsendorf, Germany.</title>
        <authorList>
            <person name="Schaffert L."/>
            <person name="Ruwe M."/>
            <person name="Milse J."/>
            <person name="Hanuschka K."/>
            <person name="Ortseifen V."/>
            <person name="Droste J."/>
            <person name="Brandt D."/>
            <person name="Schlueter L."/>
            <person name="Kutter Y."/>
            <person name="Vinke S."/>
            <person name="Viehoefer P."/>
            <person name="Jacob L."/>
            <person name="Luebke N.-C."/>
            <person name="Schulte-Berndt E."/>
            <person name="Hain C."/>
            <person name="Linder M."/>
            <person name="Schmidt P."/>
            <person name="Wollenschlaeger L."/>
            <person name="Luttermann T."/>
            <person name="Thieme E."/>
            <person name="Hassa J."/>
            <person name="Haak M."/>
            <person name="Wittchen M."/>
            <person name="Mentz A."/>
            <person name="Persicke M."/>
            <person name="Busche T."/>
            <person name="Ruckert C."/>
        </authorList>
    </citation>
    <scope>NUCLEOTIDE SEQUENCE [LARGE SCALE GENOMIC DNA]</scope>
    <source>
        <strain evidence="4">1959</strain>
    </source>
</reference>